<keyword evidence="3" id="KW-1185">Reference proteome</keyword>
<dbReference type="InterPro" id="IPR001387">
    <property type="entry name" value="Cro/C1-type_HTH"/>
</dbReference>
<dbReference type="SUPFAM" id="SSF47413">
    <property type="entry name" value="lambda repressor-like DNA-binding domains"/>
    <property type="match status" value="1"/>
</dbReference>
<keyword evidence="1" id="KW-0175">Coiled coil</keyword>
<comment type="caution">
    <text evidence="2">The sequence shown here is derived from an EMBL/GenBank/DDBJ whole genome shotgun (WGS) entry which is preliminary data.</text>
</comment>
<accession>A0ABT3Z2G0</accession>
<protein>
    <recommendedName>
        <fullName evidence="4">XRE family transcriptional regulator</fullName>
    </recommendedName>
</protein>
<dbReference type="Gene3D" id="1.10.260.40">
    <property type="entry name" value="lambda repressor-like DNA-binding domains"/>
    <property type="match status" value="1"/>
</dbReference>
<evidence type="ECO:0000313" key="2">
    <source>
        <dbReference type="EMBL" id="MCY0111951.1"/>
    </source>
</evidence>
<dbReference type="CDD" id="cd00093">
    <property type="entry name" value="HTH_XRE"/>
    <property type="match status" value="1"/>
</dbReference>
<dbReference type="EMBL" id="JANIGP010000037">
    <property type="protein sequence ID" value="MCY0111951.1"/>
    <property type="molecule type" value="Genomic_DNA"/>
</dbReference>
<feature type="coiled-coil region" evidence="1">
    <location>
        <begin position="175"/>
        <end position="224"/>
    </location>
</feature>
<sequence length="224" mass="24646">MSEFEGVAPEDRGKLVLKWRTTVGWSVGETAKHVGVSTRTISSVESGAQVMSDSRWRLFVHEVLAELNHENEQVVVVLSEQQSPLDVVSSGNYAGYAISDDGATALIASYGINRMSGAPEVHRQRFQVKSNPHVIRAIEKWEAASQGAAQDHAAFQMQRWLMRRVLKGELNNPELTQLKAAINDAKGELEKASSEPEEVRAQLARKLDLAIADLMEAVAQATKK</sequence>
<dbReference type="RefSeq" id="WP_267805873.1">
    <property type="nucleotide sequence ID" value="NZ_JANIGP010000037.1"/>
</dbReference>
<dbReference type="Proteomes" id="UP001207830">
    <property type="component" value="Unassembled WGS sequence"/>
</dbReference>
<name>A0ABT3Z2G0_9PSED</name>
<evidence type="ECO:0008006" key="4">
    <source>
        <dbReference type="Google" id="ProtNLM"/>
    </source>
</evidence>
<reference evidence="2 3" key="1">
    <citation type="submission" date="2022-07" db="EMBL/GenBank/DDBJ databases">
        <title>Characterization of plant growth promoting rhizobacteria (PGPR) for use as bioinoculants in agriculture.</title>
        <authorList>
            <person name="Hassen A.I."/>
            <person name="Pierneef R."/>
        </authorList>
    </citation>
    <scope>NUCLEOTIDE SEQUENCE [LARGE SCALE GENOMIC DNA]</scope>
    <source>
        <strain evidence="2 3">SARCC-3054</strain>
    </source>
</reference>
<evidence type="ECO:0000313" key="3">
    <source>
        <dbReference type="Proteomes" id="UP001207830"/>
    </source>
</evidence>
<dbReference type="InterPro" id="IPR010982">
    <property type="entry name" value="Lambda_DNA-bd_dom_sf"/>
</dbReference>
<proteinExistence type="predicted"/>
<gene>
    <name evidence="2" type="ORF">NQF78_26985</name>
</gene>
<organism evidence="2 3">
    <name type="scientific">Pseudomonas monsensis</name>
    <dbReference type="NCBI Taxonomy" id="2745509"/>
    <lineage>
        <taxon>Bacteria</taxon>
        <taxon>Pseudomonadati</taxon>
        <taxon>Pseudomonadota</taxon>
        <taxon>Gammaproteobacteria</taxon>
        <taxon>Pseudomonadales</taxon>
        <taxon>Pseudomonadaceae</taxon>
        <taxon>Pseudomonas</taxon>
    </lineage>
</organism>
<evidence type="ECO:0000256" key="1">
    <source>
        <dbReference type="SAM" id="Coils"/>
    </source>
</evidence>